<dbReference type="Proteomes" id="UP000236449">
    <property type="component" value="Unassembled WGS sequence"/>
</dbReference>
<accession>A0A2J8I4U7</accession>
<evidence type="ECO:0000256" key="3">
    <source>
        <dbReference type="ARBA" id="ARBA00023237"/>
    </source>
</evidence>
<dbReference type="PRINTS" id="PR01021">
    <property type="entry name" value="OMPADOMAIN"/>
</dbReference>
<dbReference type="PANTHER" id="PTHR30329:SF21">
    <property type="entry name" value="LIPOPROTEIN YIAD-RELATED"/>
    <property type="match status" value="1"/>
</dbReference>
<dbReference type="InterPro" id="IPR050330">
    <property type="entry name" value="Bact_OuterMem_StrucFunc"/>
</dbReference>
<dbReference type="GO" id="GO:0009279">
    <property type="term" value="C:cell outer membrane"/>
    <property type="evidence" value="ECO:0007669"/>
    <property type="project" value="UniProtKB-SubCell"/>
</dbReference>
<dbReference type="Gene3D" id="3.30.1330.60">
    <property type="entry name" value="OmpA-like domain"/>
    <property type="match status" value="1"/>
</dbReference>
<evidence type="ECO:0000259" key="6">
    <source>
        <dbReference type="PROSITE" id="PS51123"/>
    </source>
</evidence>
<dbReference type="PROSITE" id="PS51123">
    <property type="entry name" value="OMPA_2"/>
    <property type="match status" value="1"/>
</dbReference>
<dbReference type="InterPro" id="IPR006665">
    <property type="entry name" value="OmpA-like"/>
</dbReference>
<protein>
    <submittedName>
        <fullName evidence="7">OmpA family protein</fullName>
    </submittedName>
</protein>
<evidence type="ECO:0000256" key="5">
    <source>
        <dbReference type="SAM" id="SignalP"/>
    </source>
</evidence>
<comment type="subcellular location">
    <subcellularLocation>
        <location evidence="1">Cell outer membrane</location>
    </subcellularLocation>
</comment>
<sequence length="194" mass="22074">MKYWLSFWLLILAPTIKASCLDSVSNEYIVTKVFVSSRTVNTQIPGMLSDESLQKSNKVISRERVKYENNSSTNATCFFDLNTESLLLNYNVDKFTLTPSHTILLDNYLMYLKNKQLEGTLMISGHADSSGTEQYNKILSENRAKQVASYLSDRVEQSLKIEDKGFGENVPVCEEELNIISGCNRRVVIEFMTN</sequence>
<feature type="signal peptide" evidence="5">
    <location>
        <begin position="1"/>
        <end position="18"/>
    </location>
</feature>
<name>A0A2J8I4U7_VIBDI</name>
<dbReference type="EMBL" id="POSK01000003">
    <property type="protein sequence ID" value="PNI05555.1"/>
    <property type="molecule type" value="Genomic_DNA"/>
</dbReference>
<dbReference type="SUPFAM" id="SSF103088">
    <property type="entry name" value="OmpA-like"/>
    <property type="match status" value="1"/>
</dbReference>
<dbReference type="Pfam" id="PF00691">
    <property type="entry name" value="OmpA"/>
    <property type="match status" value="1"/>
</dbReference>
<keyword evidence="2 4" id="KW-0472">Membrane</keyword>
<dbReference type="RefSeq" id="WP_102965634.1">
    <property type="nucleotide sequence ID" value="NZ_POSK01000003.1"/>
</dbReference>
<gene>
    <name evidence="7" type="ORF">C1N32_05485</name>
</gene>
<keyword evidence="3" id="KW-0998">Cell outer membrane</keyword>
<reference evidence="7 8" key="1">
    <citation type="submission" date="2018-01" db="EMBL/GenBank/DDBJ databases">
        <title>Draft genome sequences of six Vibrio diazotrophicus strains isolated from deep-sea sediments of the Baltic Sea.</title>
        <authorList>
            <person name="Castillo D."/>
            <person name="Vandieken V."/>
            <person name="Chiang O."/>
            <person name="Middelboe M."/>
        </authorList>
    </citation>
    <scope>NUCLEOTIDE SEQUENCE [LARGE SCALE GENOMIC DNA]</scope>
    <source>
        <strain evidence="7 8">60.27F</strain>
    </source>
</reference>
<feature type="domain" description="OmpA-like" evidence="6">
    <location>
        <begin position="77"/>
        <end position="194"/>
    </location>
</feature>
<evidence type="ECO:0000256" key="1">
    <source>
        <dbReference type="ARBA" id="ARBA00004442"/>
    </source>
</evidence>
<dbReference type="AlphaFoldDB" id="A0A2J8I4U7"/>
<evidence type="ECO:0000256" key="4">
    <source>
        <dbReference type="PROSITE-ProRule" id="PRU00473"/>
    </source>
</evidence>
<evidence type="ECO:0000313" key="7">
    <source>
        <dbReference type="EMBL" id="PNI05555.1"/>
    </source>
</evidence>
<keyword evidence="5" id="KW-0732">Signal</keyword>
<evidence type="ECO:0000256" key="2">
    <source>
        <dbReference type="ARBA" id="ARBA00023136"/>
    </source>
</evidence>
<dbReference type="CDD" id="cd07185">
    <property type="entry name" value="OmpA_C-like"/>
    <property type="match status" value="1"/>
</dbReference>
<dbReference type="PANTHER" id="PTHR30329">
    <property type="entry name" value="STATOR ELEMENT OF FLAGELLAR MOTOR COMPLEX"/>
    <property type="match status" value="1"/>
</dbReference>
<evidence type="ECO:0000313" key="8">
    <source>
        <dbReference type="Proteomes" id="UP000236449"/>
    </source>
</evidence>
<proteinExistence type="predicted"/>
<dbReference type="OrthoDB" id="9782229at2"/>
<dbReference type="InterPro" id="IPR006664">
    <property type="entry name" value="OMP_bac"/>
</dbReference>
<comment type="caution">
    <text evidence="7">The sequence shown here is derived from an EMBL/GenBank/DDBJ whole genome shotgun (WGS) entry which is preliminary data.</text>
</comment>
<dbReference type="InterPro" id="IPR036737">
    <property type="entry name" value="OmpA-like_sf"/>
</dbReference>
<organism evidence="7 8">
    <name type="scientific">Vibrio diazotrophicus</name>
    <dbReference type="NCBI Taxonomy" id="685"/>
    <lineage>
        <taxon>Bacteria</taxon>
        <taxon>Pseudomonadati</taxon>
        <taxon>Pseudomonadota</taxon>
        <taxon>Gammaproteobacteria</taxon>
        <taxon>Vibrionales</taxon>
        <taxon>Vibrionaceae</taxon>
        <taxon>Vibrio</taxon>
    </lineage>
</organism>
<feature type="chain" id="PRO_5014473924" evidence="5">
    <location>
        <begin position="19"/>
        <end position="194"/>
    </location>
</feature>